<proteinExistence type="predicted"/>
<reference evidence="1 2" key="1">
    <citation type="submission" date="2023-11" db="EMBL/GenBank/DDBJ databases">
        <title>First isolation, identification, and characterization of non-pathogenic Epilithonimonas ginsengisoli isolated from diseased farmed rainbow trout (Oncorhynchus mykiss) in Chile.</title>
        <authorList>
            <person name="Miranda C.D."/>
            <person name="Irgang R."/>
            <person name="Concha C."/>
            <person name="Rojas R."/>
            <person name="Avendano R."/>
        </authorList>
    </citation>
    <scope>NUCLEOTIDE SEQUENCE [LARGE SCALE GENOMIC DNA]</scope>
    <source>
        <strain evidence="1 2">FP99</strain>
    </source>
</reference>
<gene>
    <name evidence="1" type="ORF">NG800_011515</name>
</gene>
<dbReference type="Proteomes" id="UP001204439">
    <property type="component" value="Unassembled WGS sequence"/>
</dbReference>
<evidence type="ECO:0000313" key="2">
    <source>
        <dbReference type="Proteomes" id="UP001204439"/>
    </source>
</evidence>
<protein>
    <submittedName>
        <fullName evidence="1">Uncharacterized protein</fullName>
    </submittedName>
</protein>
<sequence length="248" mass="29156">MDYLKTGLPDRFKNVVTESTDFENTILSNLDRQIIEIAKEINYSREELSFYYYVENIKRNILELKAGNQRSIINYITEQTVPLFAIAKDQEVTKSLFQNDVIKTRLPQAEIDRRINILSNALLGIYPKEIIEKEYNFCDFTIHDYDERTIESFLGYAKFIESQNFSQIRKAILIFVLIDQGVIKEGMPLKPVLASIYGNRNINKVYEHLRDYEEGCSFIDDIKKDITHNKYKIYIEIEKGVLSHFSHK</sequence>
<accession>A0ABU4JJ48</accession>
<dbReference type="EMBL" id="JAMXLT020000019">
    <property type="protein sequence ID" value="MDW8549541.1"/>
    <property type="molecule type" value="Genomic_DNA"/>
</dbReference>
<keyword evidence="2" id="KW-1185">Reference proteome</keyword>
<evidence type="ECO:0000313" key="1">
    <source>
        <dbReference type="EMBL" id="MDW8549541.1"/>
    </source>
</evidence>
<organism evidence="1 2">
    <name type="scientific">Epilithonimonas ginsengisoli</name>
    <dbReference type="NCBI Taxonomy" id="1245592"/>
    <lineage>
        <taxon>Bacteria</taxon>
        <taxon>Pseudomonadati</taxon>
        <taxon>Bacteroidota</taxon>
        <taxon>Flavobacteriia</taxon>
        <taxon>Flavobacteriales</taxon>
        <taxon>Weeksellaceae</taxon>
        <taxon>Chryseobacterium group</taxon>
        <taxon>Epilithonimonas</taxon>
    </lineage>
</organism>
<name>A0ABU4JJ48_9FLAO</name>
<comment type="caution">
    <text evidence="1">The sequence shown here is derived from an EMBL/GenBank/DDBJ whole genome shotgun (WGS) entry which is preliminary data.</text>
</comment>
<dbReference type="RefSeq" id="WP_063969309.1">
    <property type="nucleotide sequence ID" value="NZ_JAMXLT020000019.1"/>
</dbReference>